<evidence type="ECO:0000313" key="1">
    <source>
        <dbReference type="EMBL" id="MDD0813939.1"/>
    </source>
</evidence>
<sequence length="113" mass="12019">MTTEFTAPTAALCLLTLSLPPALEESLLDALQTLPALGPTPGPFTVWQGQLLGPGVALVSAMEQVQGRAKRCLVQWPLPPADVPAVVQALRDTLRHPDVHWWSTPVLAHGSLA</sequence>
<comment type="caution">
    <text evidence="1">The sequence shown here is derived from an EMBL/GenBank/DDBJ whole genome shotgun (WGS) entry which is preliminary data.</text>
</comment>
<proteinExistence type="predicted"/>
<name>A0ABT5MBI8_9BURK</name>
<dbReference type="Pfam" id="PF11582">
    <property type="entry name" value="DUF3240"/>
    <property type="match status" value="1"/>
</dbReference>
<dbReference type="InterPro" id="IPR021634">
    <property type="entry name" value="DUF3240"/>
</dbReference>
<reference evidence="1 2" key="1">
    <citation type="submission" date="2023-02" db="EMBL/GenBank/DDBJ databases">
        <title>Bacterial whole genome sequence for Curvibacter sp. HBC28.</title>
        <authorList>
            <person name="Le V."/>
            <person name="Ko S.-R."/>
            <person name="Ahn C.-Y."/>
            <person name="Oh H.-M."/>
        </authorList>
    </citation>
    <scope>NUCLEOTIDE SEQUENCE [LARGE SCALE GENOMIC DNA]</scope>
    <source>
        <strain evidence="1 2">HBC28</strain>
    </source>
</reference>
<dbReference type="Proteomes" id="UP001528672">
    <property type="component" value="Unassembled WGS sequence"/>
</dbReference>
<protein>
    <submittedName>
        <fullName evidence="1">DUF3240 family protein</fullName>
    </submittedName>
</protein>
<evidence type="ECO:0000313" key="2">
    <source>
        <dbReference type="Proteomes" id="UP001528672"/>
    </source>
</evidence>
<dbReference type="EMBL" id="JAQSIO010000001">
    <property type="protein sequence ID" value="MDD0813939.1"/>
    <property type="molecule type" value="Genomic_DNA"/>
</dbReference>
<dbReference type="Gene3D" id="3.30.70.120">
    <property type="match status" value="1"/>
</dbReference>
<organism evidence="1 2">
    <name type="scientific">Curvibacter microcysteis</name>
    <dbReference type="NCBI Taxonomy" id="3026419"/>
    <lineage>
        <taxon>Bacteria</taxon>
        <taxon>Pseudomonadati</taxon>
        <taxon>Pseudomonadota</taxon>
        <taxon>Betaproteobacteria</taxon>
        <taxon>Burkholderiales</taxon>
        <taxon>Comamonadaceae</taxon>
        <taxon>Curvibacter</taxon>
    </lineage>
</organism>
<gene>
    <name evidence="1" type="ORF">PSQ39_04780</name>
</gene>
<dbReference type="RefSeq" id="WP_273925528.1">
    <property type="nucleotide sequence ID" value="NZ_JAQSIO010000001.1"/>
</dbReference>
<accession>A0ABT5MBI8</accession>
<dbReference type="InterPro" id="IPR015867">
    <property type="entry name" value="N-reg_PII/ATP_PRibTrfase_C"/>
</dbReference>
<keyword evidence="2" id="KW-1185">Reference proteome</keyword>